<dbReference type="EMBL" id="JACOOT010000040">
    <property type="protein sequence ID" value="MBC5652897.1"/>
    <property type="molecule type" value="Genomic_DNA"/>
</dbReference>
<name>A0A8I0DTM3_9FIRM</name>
<evidence type="ECO:0000256" key="5">
    <source>
        <dbReference type="SAM" id="SignalP"/>
    </source>
</evidence>
<proteinExistence type="inferred from homology"/>
<dbReference type="InterPro" id="IPR018077">
    <property type="entry name" value="Glyco_hydro_fam25_subgr"/>
</dbReference>
<evidence type="ECO:0000256" key="4">
    <source>
        <dbReference type="ARBA" id="ARBA00023295"/>
    </source>
</evidence>
<evidence type="ECO:0000313" key="7">
    <source>
        <dbReference type="Proteomes" id="UP000652847"/>
    </source>
</evidence>
<dbReference type="GO" id="GO:0003796">
    <property type="term" value="F:lysozyme activity"/>
    <property type="evidence" value="ECO:0007669"/>
    <property type="project" value="InterPro"/>
</dbReference>
<evidence type="ECO:0000256" key="2">
    <source>
        <dbReference type="ARBA" id="ARBA00022737"/>
    </source>
</evidence>
<dbReference type="PROSITE" id="PS51904">
    <property type="entry name" value="GLYCOSYL_HYDROL_F25_2"/>
    <property type="match status" value="1"/>
</dbReference>
<feature type="chain" id="PRO_5039489199" description="Glycoside hydrolase" evidence="5">
    <location>
        <begin position="31"/>
        <end position="524"/>
    </location>
</feature>
<keyword evidence="7" id="KW-1185">Reference proteome</keyword>
<evidence type="ECO:0000256" key="1">
    <source>
        <dbReference type="ARBA" id="ARBA00010646"/>
    </source>
</evidence>
<dbReference type="PANTHER" id="PTHR34135:SF2">
    <property type="entry name" value="LYSOZYME"/>
    <property type="match status" value="1"/>
</dbReference>
<dbReference type="Pfam" id="PF01183">
    <property type="entry name" value="Glyco_hydro_25"/>
    <property type="match status" value="1"/>
</dbReference>
<dbReference type="GO" id="GO:0016052">
    <property type="term" value="P:carbohydrate catabolic process"/>
    <property type="evidence" value="ECO:0007669"/>
    <property type="project" value="TreeGrafter"/>
</dbReference>
<dbReference type="Gene3D" id="2.10.270.10">
    <property type="entry name" value="Cholin Binding"/>
    <property type="match status" value="3"/>
</dbReference>
<dbReference type="Gene3D" id="3.20.20.80">
    <property type="entry name" value="Glycosidases"/>
    <property type="match status" value="1"/>
</dbReference>
<dbReference type="GO" id="GO:0016998">
    <property type="term" value="P:cell wall macromolecule catabolic process"/>
    <property type="evidence" value="ECO:0007669"/>
    <property type="project" value="InterPro"/>
</dbReference>
<dbReference type="Pfam" id="PF01473">
    <property type="entry name" value="Choline_bind_1"/>
    <property type="match status" value="3"/>
</dbReference>
<keyword evidence="4" id="KW-0326">Glycosidase</keyword>
<reference evidence="6 7" key="1">
    <citation type="submission" date="2020-08" db="EMBL/GenBank/DDBJ databases">
        <title>Genome public.</title>
        <authorList>
            <person name="Liu C."/>
            <person name="Sun Q."/>
        </authorList>
    </citation>
    <scope>NUCLEOTIDE SEQUENCE [LARGE SCALE GENOMIC DNA]</scope>
    <source>
        <strain evidence="6 7">BX17</strain>
    </source>
</reference>
<accession>A0A8I0DTM3</accession>
<dbReference type="InterPro" id="IPR017853">
    <property type="entry name" value="GH"/>
</dbReference>
<evidence type="ECO:0008006" key="8">
    <source>
        <dbReference type="Google" id="ProtNLM"/>
    </source>
</evidence>
<dbReference type="InterPro" id="IPR002053">
    <property type="entry name" value="Glyco_hydro_25"/>
</dbReference>
<dbReference type="GO" id="GO:0009253">
    <property type="term" value="P:peptidoglycan catabolic process"/>
    <property type="evidence" value="ECO:0007669"/>
    <property type="project" value="InterPro"/>
</dbReference>
<keyword evidence="3" id="KW-0378">Hydrolase</keyword>
<dbReference type="InterPro" id="IPR018337">
    <property type="entry name" value="Cell_wall/Cho-bd_repeat"/>
</dbReference>
<comment type="caution">
    <text evidence="6">The sequence shown here is derived from an EMBL/GenBank/DDBJ whole genome shotgun (WGS) entry which is preliminary data.</text>
</comment>
<dbReference type="PANTHER" id="PTHR34135">
    <property type="entry name" value="LYSOZYME"/>
    <property type="match status" value="1"/>
</dbReference>
<evidence type="ECO:0000313" key="6">
    <source>
        <dbReference type="EMBL" id="MBC5652897.1"/>
    </source>
</evidence>
<dbReference type="SMART" id="SM00641">
    <property type="entry name" value="Glyco_25"/>
    <property type="match status" value="1"/>
</dbReference>
<sequence>MKNWKKWLSAGLLAAVLGAAGISAPATVSANAGYLPYDRIDNLAPEETMARVRVFSGSTEGEAARAWKKIDGVCYNGSGKKIDGAITRGIDVSQWQETIDWKLVKKDVDFAFIRLSYGLNRVDSKFDYNMTQAEAAGVPVGTYVYSLAKSNKEALAEAQLAIQKMKGHKVSYPVVFDMEDERTLGTKSKREISQIALTFCDEIRKAGYTPMLYMNLDWYNNFVDWSVLEGAGIDVWIAYYGDHVLAPSTSTYKYTIWQGTAGDEVSGMASTKNLISGISKRDNVDVNFGFVDYTAKIVPRWQPQQGYTPAAEPSYQDKVPMKNGWVTEDSRKYYYENNVKVTGWKRIDGKCYYFSRANGAMYRNKLRKSATSLFFLDKNGVRVSNQFVTQSGKKYYFGYNGMAYTGMKKIGSRYYYFNPKTFELRTNYKYIDSSGNIYYFDKNGIRVQNKFYSITVGKQKLTYYFDRNGKAYKGWHTIKGKKYYFYNGTGAKAGVRAQSIKLTSKNRIVSVFNKDGVCTKQYKA</sequence>
<comment type="similarity">
    <text evidence="1">Belongs to the glycosyl hydrolase 25 family.</text>
</comment>
<organism evidence="6 7">
    <name type="scientific">Blautia segnis</name>
    <dbReference type="NCBI Taxonomy" id="2763030"/>
    <lineage>
        <taxon>Bacteria</taxon>
        <taxon>Bacillati</taxon>
        <taxon>Bacillota</taxon>
        <taxon>Clostridia</taxon>
        <taxon>Lachnospirales</taxon>
        <taxon>Lachnospiraceae</taxon>
        <taxon>Blautia</taxon>
    </lineage>
</organism>
<keyword evidence="5" id="KW-0732">Signal</keyword>
<dbReference type="SUPFAM" id="SSF51445">
    <property type="entry name" value="(Trans)glycosidases"/>
    <property type="match status" value="1"/>
</dbReference>
<keyword evidence="2" id="KW-0677">Repeat</keyword>
<gene>
    <name evidence="6" type="ORF">H8S54_17815</name>
</gene>
<dbReference type="CDD" id="cd06414">
    <property type="entry name" value="GH25_LytC-like"/>
    <property type="match status" value="1"/>
</dbReference>
<feature type="signal peptide" evidence="5">
    <location>
        <begin position="1"/>
        <end position="30"/>
    </location>
</feature>
<dbReference type="AlphaFoldDB" id="A0A8I0DTM3"/>
<evidence type="ECO:0000256" key="3">
    <source>
        <dbReference type="ARBA" id="ARBA00022801"/>
    </source>
</evidence>
<dbReference type="SUPFAM" id="SSF69360">
    <property type="entry name" value="Cell wall binding repeat"/>
    <property type="match status" value="1"/>
</dbReference>
<dbReference type="Proteomes" id="UP000652847">
    <property type="component" value="Unassembled WGS sequence"/>
</dbReference>
<dbReference type="RefSeq" id="WP_173765189.1">
    <property type="nucleotide sequence ID" value="NZ_JACOOT010000040.1"/>
</dbReference>
<protein>
    <recommendedName>
        <fullName evidence="8">Glycoside hydrolase</fullName>
    </recommendedName>
</protein>